<feature type="transmembrane region" description="Helical" evidence="6">
    <location>
        <begin position="264"/>
        <end position="285"/>
    </location>
</feature>
<feature type="transmembrane region" description="Helical" evidence="6">
    <location>
        <begin position="75"/>
        <end position="93"/>
    </location>
</feature>
<evidence type="ECO:0000313" key="9">
    <source>
        <dbReference type="Proteomes" id="UP001347796"/>
    </source>
</evidence>
<feature type="transmembrane region" description="Helical" evidence="6">
    <location>
        <begin position="99"/>
        <end position="118"/>
    </location>
</feature>
<dbReference type="InterPro" id="IPR031926">
    <property type="entry name" value="TMEM135_N"/>
</dbReference>
<evidence type="ECO:0000256" key="5">
    <source>
        <dbReference type="ARBA" id="ARBA00023136"/>
    </source>
</evidence>
<evidence type="ECO:0000256" key="4">
    <source>
        <dbReference type="ARBA" id="ARBA00022989"/>
    </source>
</evidence>
<feature type="transmembrane region" description="Helical" evidence="6">
    <location>
        <begin position="125"/>
        <end position="149"/>
    </location>
</feature>
<dbReference type="Pfam" id="PF02466">
    <property type="entry name" value="Tim17"/>
    <property type="match status" value="1"/>
</dbReference>
<gene>
    <name evidence="8" type="ORF">SNE40_019486</name>
</gene>
<evidence type="ECO:0000256" key="6">
    <source>
        <dbReference type="SAM" id="Phobius"/>
    </source>
</evidence>
<proteinExistence type="inferred from homology"/>
<dbReference type="GO" id="GO:0012505">
    <property type="term" value="C:endomembrane system"/>
    <property type="evidence" value="ECO:0007669"/>
    <property type="project" value="UniProtKB-SubCell"/>
</dbReference>
<dbReference type="Pfam" id="PF15982">
    <property type="entry name" value="TMEM135_C_rich"/>
    <property type="match status" value="1"/>
</dbReference>
<dbReference type="EMBL" id="JAZGQO010000014">
    <property type="protein sequence ID" value="KAK6171260.1"/>
    <property type="molecule type" value="Genomic_DNA"/>
</dbReference>
<keyword evidence="5 6" id="KW-0472">Membrane</keyword>
<evidence type="ECO:0000259" key="7">
    <source>
        <dbReference type="Pfam" id="PF15982"/>
    </source>
</evidence>
<dbReference type="Proteomes" id="UP001347796">
    <property type="component" value="Unassembled WGS sequence"/>
</dbReference>
<keyword evidence="3 6" id="KW-0812">Transmembrane</keyword>
<feature type="transmembrane region" description="Helical" evidence="6">
    <location>
        <begin position="376"/>
        <end position="398"/>
    </location>
</feature>
<dbReference type="PANTHER" id="PTHR12459">
    <property type="entry name" value="TRANSMEMBRANE PROTEIN 135-RELATED"/>
    <property type="match status" value="1"/>
</dbReference>
<keyword evidence="4 6" id="KW-1133">Transmembrane helix</keyword>
<comment type="similarity">
    <text evidence="2">Belongs to the TMEM135 family.</text>
</comment>
<evidence type="ECO:0000313" key="8">
    <source>
        <dbReference type="EMBL" id="KAK6171260.1"/>
    </source>
</evidence>
<accession>A0AAN8J748</accession>
<evidence type="ECO:0000256" key="2">
    <source>
        <dbReference type="ARBA" id="ARBA00008924"/>
    </source>
</evidence>
<feature type="domain" description="Transmembrane protein 135 N-terminal" evidence="7">
    <location>
        <begin position="12"/>
        <end position="143"/>
    </location>
</feature>
<evidence type="ECO:0000256" key="1">
    <source>
        <dbReference type="ARBA" id="ARBA00004127"/>
    </source>
</evidence>
<protein>
    <recommendedName>
        <fullName evidence="7">Transmembrane protein 135 N-terminal domain-containing protein</fullName>
    </recommendedName>
</protein>
<reference evidence="8 9" key="1">
    <citation type="submission" date="2024-01" db="EMBL/GenBank/DDBJ databases">
        <title>The genome of the rayed Mediterranean limpet Patella caerulea (Linnaeus, 1758).</title>
        <authorList>
            <person name="Anh-Thu Weber A."/>
            <person name="Halstead-Nussloch G."/>
        </authorList>
    </citation>
    <scope>NUCLEOTIDE SEQUENCE [LARGE SCALE GENOMIC DNA]</scope>
    <source>
        <strain evidence="8">AATW-2023a</strain>
        <tissue evidence="8">Whole specimen</tissue>
    </source>
</reference>
<dbReference type="InterPro" id="IPR026749">
    <property type="entry name" value="Tmem135"/>
</dbReference>
<name>A0AAN8J748_PATCE</name>
<keyword evidence="9" id="KW-1185">Reference proteome</keyword>
<feature type="transmembrane region" description="Helical" evidence="6">
    <location>
        <begin position="155"/>
        <end position="171"/>
    </location>
</feature>
<feature type="transmembrane region" description="Helical" evidence="6">
    <location>
        <begin position="336"/>
        <end position="356"/>
    </location>
</feature>
<organism evidence="8 9">
    <name type="scientific">Patella caerulea</name>
    <name type="common">Rayed Mediterranean limpet</name>
    <dbReference type="NCBI Taxonomy" id="87958"/>
    <lineage>
        <taxon>Eukaryota</taxon>
        <taxon>Metazoa</taxon>
        <taxon>Spiralia</taxon>
        <taxon>Lophotrochozoa</taxon>
        <taxon>Mollusca</taxon>
        <taxon>Gastropoda</taxon>
        <taxon>Patellogastropoda</taxon>
        <taxon>Patelloidea</taxon>
        <taxon>Patellidae</taxon>
        <taxon>Patella</taxon>
    </lineage>
</organism>
<evidence type="ECO:0000256" key="3">
    <source>
        <dbReference type="ARBA" id="ARBA00022692"/>
    </source>
</evidence>
<dbReference type="AlphaFoldDB" id="A0AAN8J748"/>
<sequence>MAVFSKLKTLNYSCYEMGHTWDPHCFSASVHVGKAVFRESLKIYGSLYLIAAIIKKKGKDYYLKKFIPETLRSSIFLTINGFMFVASFCLWRKLFGRFYHVTSSFLPTFTAALAAIVVERKSRRGLLAVYVANLATETAYNMALFRGWFHPIKNGEIWMFSVVCAIYCYLFRSKNGLSNSQASGLKFLVGKDECPDVIYEERAVDNHNVQQSSSQQRQKQHKYLPSNLKFIVKFLHKLKHSKKHSLCRHQTGCMHYILQGFVRMFGIGFAIQACVKVVSSFTKIIHQPKVLFSTLFHTDSFKLGAFLGSFSAVFRGSNCALRWLRNKDDNKHGMVSGFLAGWMMLWYRSSTIALYIASKLVETLYFKGIDKGFLPYVKWADIVIYSISTAVAFHTAALEPHNLRPGYWKFLNRVTDDKFRQMNRRLMDAFGVKSSLMFPDFWPKYDMRFTDLTPDQVPKF</sequence>
<dbReference type="PANTHER" id="PTHR12459:SF15">
    <property type="entry name" value="TRANSMEMBRANE PROTEIN 135"/>
    <property type="match status" value="1"/>
</dbReference>
<comment type="caution">
    <text evidence="8">The sequence shown here is derived from an EMBL/GenBank/DDBJ whole genome shotgun (WGS) entry which is preliminary data.</text>
</comment>
<comment type="subcellular location">
    <subcellularLocation>
        <location evidence="1">Endomembrane system</location>
        <topology evidence="1">Multi-pass membrane protein</topology>
    </subcellularLocation>
</comment>